<name>A0ABT4LVN2_9PROT</name>
<dbReference type="Gene3D" id="3.40.140.10">
    <property type="entry name" value="Cytidine Deaminase, domain 2"/>
    <property type="match status" value="1"/>
</dbReference>
<feature type="domain" description="CMP/dCMP-type deaminase" evidence="5">
    <location>
        <begin position="4"/>
        <end position="144"/>
    </location>
</feature>
<keyword evidence="2" id="KW-0479">Metal-binding</keyword>
<dbReference type="PROSITE" id="PS00903">
    <property type="entry name" value="CYT_DCMP_DEAMINASES_1"/>
    <property type="match status" value="1"/>
</dbReference>
<reference evidence="6" key="1">
    <citation type="submission" date="2022-12" db="EMBL/GenBank/DDBJ databases">
        <title>Bacterial isolates from different developmental stages of Nematostella vectensis.</title>
        <authorList>
            <person name="Fraune S."/>
        </authorList>
    </citation>
    <scope>NUCLEOTIDE SEQUENCE</scope>
    <source>
        <strain evidence="6">G21632-S1</strain>
    </source>
</reference>
<evidence type="ECO:0000256" key="2">
    <source>
        <dbReference type="ARBA" id="ARBA00022723"/>
    </source>
</evidence>
<dbReference type="InterPro" id="IPR016193">
    <property type="entry name" value="Cytidine_deaminase-like"/>
</dbReference>
<dbReference type="InterPro" id="IPR016473">
    <property type="entry name" value="dCMP_deaminase"/>
</dbReference>
<accession>A0ABT4LVN2</accession>
<dbReference type="InterPro" id="IPR016192">
    <property type="entry name" value="APOBEC/CMP_deaminase_Zn-bd"/>
</dbReference>
<organism evidence="6 7">
    <name type="scientific">Henriciella marina</name>
    <dbReference type="NCBI Taxonomy" id="453851"/>
    <lineage>
        <taxon>Bacteria</taxon>
        <taxon>Pseudomonadati</taxon>
        <taxon>Pseudomonadota</taxon>
        <taxon>Alphaproteobacteria</taxon>
        <taxon>Hyphomonadales</taxon>
        <taxon>Hyphomonadaceae</taxon>
        <taxon>Henriciella</taxon>
    </lineage>
</organism>
<dbReference type="SUPFAM" id="SSF53927">
    <property type="entry name" value="Cytidine deaminase-like"/>
    <property type="match status" value="1"/>
</dbReference>
<dbReference type="InterPro" id="IPR015517">
    <property type="entry name" value="dCMP_deaminase-rel"/>
</dbReference>
<protein>
    <submittedName>
        <fullName evidence="6">Deaminase</fullName>
    </submittedName>
</protein>
<keyword evidence="3" id="KW-0378">Hydrolase</keyword>
<dbReference type="EMBL" id="JAPWGW010000003">
    <property type="protein sequence ID" value="MCZ4298366.1"/>
    <property type="molecule type" value="Genomic_DNA"/>
</dbReference>
<dbReference type="PIRSF" id="PIRSF006019">
    <property type="entry name" value="dCMP_deaminase"/>
    <property type="match status" value="1"/>
</dbReference>
<evidence type="ECO:0000256" key="1">
    <source>
        <dbReference type="ARBA" id="ARBA00006576"/>
    </source>
</evidence>
<comment type="similarity">
    <text evidence="1">Belongs to the cytidine and deoxycytidylate deaminase family.</text>
</comment>
<gene>
    <name evidence="6" type="ORF">O4G74_09880</name>
</gene>
<proteinExistence type="inferred from homology"/>
<dbReference type="PROSITE" id="PS51747">
    <property type="entry name" value="CYT_DCMP_DEAMINASES_2"/>
    <property type="match status" value="1"/>
</dbReference>
<sequence length="151" mass="16825">MLNNWDRRYLELAIVISGWSEDPDRKVGCVIVGRDSAIRAIGFNGLPRSISNQVPSRFEREGGEKYRWFEHAETNAIFAAARAGIKLEGSCMYLSWFPCDNCARAIIQAGINRLVASEVDLANPVWGPRMKLAHSMLEEAGVELVSWATSP</sequence>
<keyword evidence="7" id="KW-1185">Reference proteome</keyword>
<keyword evidence="4" id="KW-0862">Zinc</keyword>
<evidence type="ECO:0000259" key="5">
    <source>
        <dbReference type="PROSITE" id="PS51747"/>
    </source>
</evidence>
<dbReference type="Pfam" id="PF00383">
    <property type="entry name" value="dCMP_cyt_deam_1"/>
    <property type="match status" value="1"/>
</dbReference>
<evidence type="ECO:0000313" key="7">
    <source>
        <dbReference type="Proteomes" id="UP001083770"/>
    </source>
</evidence>
<evidence type="ECO:0000256" key="3">
    <source>
        <dbReference type="ARBA" id="ARBA00022801"/>
    </source>
</evidence>
<dbReference type="Proteomes" id="UP001083770">
    <property type="component" value="Unassembled WGS sequence"/>
</dbReference>
<comment type="caution">
    <text evidence="6">The sequence shown here is derived from an EMBL/GenBank/DDBJ whole genome shotgun (WGS) entry which is preliminary data.</text>
</comment>
<dbReference type="PANTHER" id="PTHR11086:SF18">
    <property type="entry name" value="DEOXYCYTIDYLATE DEAMINASE"/>
    <property type="match status" value="1"/>
</dbReference>
<evidence type="ECO:0000313" key="6">
    <source>
        <dbReference type="EMBL" id="MCZ4298366.1"/>
    </source>
</evidence>
<dbReference type="PANTHER" id="PTHR11086">
    <property type="entry name" value="DEOXYCYTIDYLATE DEAMINASE-RELATED"/>
    <property type="match status" value="1"/>
</dbReference>
<evidence type="ECO:0000256" key="4">
    <source>
        <dbReference type="ARBA" id="ARBA00022833"/>
    </source>
</evidence>
<dbReference type="InterPro" id="IPR002125">
    <property type="entry name" value="CMP_dCMP_dom"/>
</dbReference>